<sequence length="278" mass="28851">MTRFSPIGRPLPPVTAHGASIAGTDHILQDTWGSTGNCAWVIDGATRRTDSDNDAVAAWVADLSTRIRRELDSAPTAPLTTVLERAIAAADRPGPPDAPHPSGTAAIARLTDDGADVLVLCDSGVLVGEELLRDDRLANLRRDLGGFATIDAARNADGGFWVAGGEPSAAHRAVTRHLPGVDRVMLMTDGVADEIGRLIPTAADAWALLGPDSSSDPDPTPDSDPASDSGLGPRSGLVSIAAALRELAPRIIDRDGRCDDLTAVILARPSQTSAASRT</sequence>
<feature type="region of interest" description="Disordered" evidence="1">
    <location>
        <begin position="209"/>
        <end position="233"/>
    </location>
</feature>
<evidence type="ECO:0000313" key="2">
    <source>
        <dbReference type="EMBL" id="MBB3021889.1"/>
    </source>
</evidence>
<reference evidence="2 3" key="1">
    <citation type="submission" date="2020-08" db="EMBL/GenBank/DDBJ databases">
        <title>Sequencing the genomes of 1000 actinobacteria strains.</title>
        <authorList>
            <person name="Klenk H.-P."/>
        </authorList>
    </citation>
    <scope>NUCLEOTIDE SEQUENCE [LARGE SCALE GENOMIC DNA]</scope>
    <source>
        <strain evidence="2 3">DSM 23040</strain>
    </source>
</reference>
<proteinExistence type="predicted"/>
<evidence type="ECO:0008006" key="4">
    <source>
        <dbReference type="Google" id="ProtNLM"/>
    </source>
</evidence>
<comment type="caution">
    <text evidence="2">The sequence shown here is derived from an EMBL/GenBank/DDBJ whole genome shotgun (WGS) entry which is preliminary data.</text>
</comment>
<name>A0A839QST4_9MICO</name>
<dbReference type="AlphaFoldDB" id="A0A839QST4"/>
<organism evidence="2 3">
    <name type="scientific">Helcobacillus massiliensis</name>
    <dbReference type="NCBI Taxonomy" id="521392"/>
    <lineage>
        <taxon>Bacteria</taxon>
        <taxon>Bacillati</taxon>
        <taxon>Actinomycetota</taxon>
        <taxon>Actinomycetes</taxon>
        <taxon>Micrococcales</taxon>
        <taxon>Dermabacteraceae</taxon>
        <taxon>Helcobacillus</taxon>
    </lineage>
</organism>
<keyword evidence="3" id="KW-1185">Reference proteome</keyword>
<feature type="compositionally biased region" description="Low complexity" evidence="1">
    <location>
        <begin position="211"/>
        <end position="229"/>
    </location>
</feature>
<dbReference type="RefSeq" id="WP_183373563.1">
    <property type="nucleotide sequence ID" value="NZ_CBCSFZ010000017.1"/>
</dbReference>
<accession>A0A839QST4</accession>
<dbReference type="EMBL" id="JACHWP010000001">
    <property type="protein sequence ID" value="MBB3021889.1"/>
    <property type="molecule type" value="Genomic_DNA"/>
</dbReference>
<evidence type="ECO:0000256" key="1">
    <source>
        <dbReference type="SAM" id="MobiDB-lite"/>
    </source>
</evidence>
<evidence type="ECO:0000313" key="3">
    <source>
        <dbReference type="Proteomes" id="UP000568050"/>
    </source>
</evidence>
<protein>
    <recommendedName>
        <fullName evidence="4">SpoIIE family protein phosphatase</fullName>
    </recommendedName>
</protein>
<gene>
    <name evidence="2" type="ORF">FHX50_000137</name>
</gene>
<dbReference type="Proteomes" id="UP000568050">
    <property type="component" value="Unassembled WGS sequence"/>
</dbReference>